<dbReference type="GO" id="GO:0016301">
    <property type="term" value="F:kinase activity"/>
    <property type="evidence" value="ECO:0007669"/>
    <property type="project" value="UniProtKB-KW"/>
</dbReference>
<dbReference type="PRINTS" id="PR00471">
    <property type="entry name" value="ACETATEKNASE"/>
</dbReference>
<dbReference type="Pfam" id="PF00871">
    <property type="entry name" value="Acetate_kinase"/>
    <property type="match status" value="1"/>
</dbReference>
<dbReference type="PANTHER" id="PTHR21060:SF15">
    <property type="entry name" value="ACETATE KINASE-RELATED"/>
    <property type="match status" value="1"/>
</dbReference>
<dbReference type="PROSITE" id="PS01076">
    <property type="entry name" value="ACETATE_KINASE_2"/>
    <property type="match status" value="1"/>
</dbReference>
<dbReference type="InterPro" id="IPR043129">
    <property type="entry name" value="ATPase_NBD"/>
</dbReference>
<dbReference type="SUPFAM" id="SSF53067">
    <property type="entry name" value="Actin-like ATPase domain"/>
    <property type="match status" value="2"/>
</dbReference>
<sequence length="422" mass="46266">MLILTLNCWSYSIRYQLFDWDNHAVLAHGEVERITVGDTTITHTATNGTSYRRGVECPDHRAGIAAIMAALTDPGSPAISSLHAITAIGHRVVHGGDTFTHSTLVDDEVLDAIREAQQLAPLHNGPNIAGIEAARDLFPHIPHVAIFDTAFHQTMPEHAYIYPLPLEWYTRHGVRRYGFHGPSHLYLSRRAALLLSKRPIECNLVTIHLGKGVSLCAIKNGCSIDTSMGLTPLEGAVMETRCGDIDPGIPPFMMEEGNLTARAMDNILNQKSGMAGITGNVTDRHQLRERATDGDERCRLALEMESYRLRKYIGAYIAALGRPDAVVFTAGGGETEWQLREKVLQGLECFGITLDSDRNRAAVGEEGEWCISRNDSAVRVLVIPTNEELVFTEDVAAIIAGHHPDPLSYDYRFARPAAGGGD</sequence>
<accession>A0ABS5SGS5</accession>
<keyword evidence="9" id="KW-1185">Reference proteome</keyword>
<keyword evidence="4 6" id="KW-0418">Kinase</keyword>
<dbReference type="Gene3D" id="3.30.420.40">
    <property type="match status" value="2"/>
</dbReference>
<dbReference type="PIRSF" id="PIRSF000722">
    <property type="entry name" value="Acetate_prop_kin"/>
    <property type="match status" value="1"/>
</dbReference>
<evidence type="ECO:0000256" key="5">
    <source>
        <dbReference type="ARBA" id="ARBA00022840"/>
    </source>
</evidence>
<comment type="caution">
    <text evidence="8">The sequence shown here is derived from an EMBL/GenBank/DDBJ whole genome shotgun (WGS) entry which is preliminary data.</text>
</comment>
<reference evidence="8 9" key="1">
    <citation type="submission" date="2021-05" db="EMBL/GenBank/DDBJ databases">
        <title>The draft genome of Geobacter luticola JCM 17780.</title>
        <authorList>
            <person name="Xu Z."/>
            <person name="Masuda Y."/>
            <person name="Itoh H."/>
            <person name="Senoo K."/>
        </authorList>
    </citation>
    <scope>NUCLEOTIDE SEQUENCE [LARGE SCALE GENOMIC DNA]</scope>
    <source>
        <strain evidence="8 9">JCM 17780</strain>
    </source>
</reference>
<comment type="function">
    <text evidence="6">Catalyzes the formation of acetyl phosphate from acetate and ATP. Can also catalyze the reverse reaction.</text>
</comment>
<feature type="site" description="Transition state stabilizer" evidence="6">
    <location>
        <position position="180"/>
    </location>
</feature>
<keyword evidence="5 6" id="KW-0067">ATP-binding</keyword>
<dbReference type="RefSeq" id="WP_214176570.1">
    <property type="nucleotide sequence ID" value="NZ_JAHCVK010000011.1"/>
</dbReference>
<organism evidence="8 9">
    <name type="scientific">Geomobilimonas luticola</name>
    <dbReference type="NCBI Taxonomy" id="1114878"/>
    <lineage>
        <taxon>Bacteria</taxon>
        <taxon>Pseudomonadati</taxon>
        <taxon>Thermodesulfobacteriota</taxon>
        <taxon>Desulfuromonadia</taxon>
        <taxon>Geobacterales</taxon>
        <taxon>Geobacteraceae</taxon>
        <taxon>Geomobilimonas</taxon>
    </lineage>
</organism>
<feature type="binding site" evidence="6">
    <location>
        <position position="7"/>
    </location>
    <ligand>
        <name>Mg(2+)</name>
        <dbReference type="ChEBI" id="CHEBI:18420"/>
    </ligand>
</feature>
<feature type="binding site" evidence="6">
    <location>
        <position position="387"/>
    </location>
    <ligand>
        <name>Mg(2+)</name>
        <dbReference type="ChEBI" id="CHEBI:18420"/>
    </ligand>
</feature>
<comment type="subunit">
    <text evidence="6">Homodimer.</text>
</comment>
<keyword evidence="6" id="KW-0479">Metal-binding</keyword>
<protein>
    <recommendedName>
        <fullName evidence="6">Acetate kinase</fullName>
        <ecNumber evidence="6">2.7.2.1</ecNumber>
    </recommendedName>
    <alternativeName>
        <fullName evidence="6">Acetokinase</fullName>
    </alternativeName>
</protein>
<name>A0ABS5SGS5_9BACT</name>
<dbReference type="InterPro" id="IPR023865">
    <property type="entry name" value="Aliphatic_acid_kinase_CS"/>
</dbReference>
<evidence type="ECO:0000256" key="7">
    <source>
        <dbReference type="RuleBase" id="RU003835"/>
    </source>
</evidence>
<dbReference type="CDD" id="cd24010">
    <property type="entry name" value="ASKHA_NBD_AcK_PK"/>
    <property type="match status" value="1"/>
</dbReference>
<evidence type="ECO:0000256" key="3">
    <source>
        <dbReference type="ARBA" id="ARBA00022741"/>
    </source>
</evidence>
<dbReference type="InterPro" id="IPR000890">
    <property type="entry name" value="Aliphatic_acid_kin_short-chain"/>
</dbReference>
<comment type="cofactor">
    <cofactor evidence="6">
        <name>Mg(2+)</name>
        <dbReference type="ChEBI" id="CHEBI:18420"/>
    </cofactor>
    <cofactor evidence="6">
        <name>Mn(2+)</name>
        <dbReference type="ChEBI" id="CHEBI:29035"/>
    </cofactor>
    <text evidence="6">Mg(2+). Can also accept Mn(2+).</text>
</comment>
<comment type="subcellular location">
    <subcellularLocation>
        <location evidence="6">Cytoplasm</location>
    </subcellularLocation>
</comment>
<keyword evidence="3 6" id="KW-0547">Nucleotide-binding</keyword>
<dbReference type="EMBL" id="JAHCVK010000011">
    <property type="protein sequence ID" value="MBT0654563.1"/>
    <property type="molecule type" value="Genomic_DNA"/>
</dbReference>
<comment type="pathway">
    <text evidence="6">Metabolic intermediate biosynthesis; acetyl-CoA biosynthesis; acetyl-CoA from acetate: step 1/2.</text>
</comment>
<feature type="site" description="Transition state stabilizer" evidence="6">
    <location>
        <position position="241"/>
    </location>
</feature>
<dbReference type="NCBIfam" id="TIGR00016">
    <property type="entry name" value="ackA"/>
    <property type="match status" value="1"/>
</dbReference>
<comment type="catalytic activity">
    <reaction evidence="6">
        <text>acetate + ATP = acetyl phosphate + ADP</text>
        <dbReference type="Rhea" id="RHEA:11352"/>
        <dbReference type="ChEBI" id="CHEBI:22191"/>
        <dbReference type="ChEBI" id="CHEBI:30089"/>
        <dbReference type="ChEBI" id="CHEBI:30616"/>
        <dbReference type="ChEBI" id="CHEBI:456216"/>
        <dbReference type="EC" id="2.7.2.1"/>
    </reaction>
</comment>
<evidence type="ECO:0000256" key="1">
    <source>
        <dbReference type="ARBA" id="ARBA00008748"/>
    </source>
</evidence>
<feature type="binding site" evidence="6">
    <location>
        <begin position="208"/>
        <end position="212"/>
    </location>
    <ligand>
        <name>ATP</name>
        <dbReference type="ChEBI" id="CHEBI:30616"/>
    </ligand>
</feature>
<comment type="caution">
    <text evidence="6">Lacks conserved residue(s) required for the propagation of feature annotation.</text>
</comment>
<keyword evidence="6" id="KW-0963">Cytoplasm</keyword>
<dbReference type="HAMAP" id="MF_00020">
    <property type="entry name" value="Acetate_kinase"/>
    <property type="match status" value="1"/>
</dbReference>
<proteinExistence type="inferred from homology"/>
<comment type="similarity">
    <text evidence="1 6 7">Belongs to the acetokinase family.</text>
</comment>
<evidence type="ECO:0000256" key="6">
    <source>
        <dbReference type="HAMAP-Rule" id="MF_00020"/>
    </source>
</evidence>
<dbReference type="InterPro" id="IPR004372">
    <property type="entry name" value="Ac/propionate_kinase"/>
</dbReference>
<keyword evidence="6" id="KW-0460">Magnesium</keyword>
<gene>
    <name evidence="6" type="primary">ackA</name>
    <name evidence="8" type="ORF">KI810_16040</name>
</gene>
<keyword evidence="2 6" id="KW-0808">Transferase</keyword>
<feature type="active site" description="Proton donor/acceptor" evidence="6">
    <location>
        <position position="148"/>
    </location>
</feature>
<evidence type="ECO:0000313" key="9">
    <source>
        <dbReference type="Proteomes" id="UP000756860"/>
    </source>
</evidence>
<evidence type="ECO:0000313" key="8">
    <source>
        <dbReference type="EMBL" id="MBT0654563.1"/>
    </source>
</evidence>
<dbReference type="Proteomes" id="UP000756860">
    <property type="component" value="Unassembled WGS sequence"/>
</dbReference>
<feature type="binding site" evidence="6">
    <location>
        <position position="91"/>
    </location>
    <ligand>
        <name>substrate</name>
    </ligand>
</feature>
<evidence type="ECO:0000256" key="2">
    <source>
        <dbReference type="ARBA" id="ARBA00022679"/>
    </source>
</evidence>
<dbReference type="PANTHER" id="PTHR21060">
    <property type="entry name" value="ACETATE KINASE"/>
    <property type="match status" value="1"/>
</dbReference>
<evidence type="ECO:0000256" key="4">
    <source>
        <dbReference type="ARBA" id="ARBA00022777"/>
    </source>
</evidence>
<dbReference type="EC" id="2.7.2.1" evidence="6"/>